<dbReference type="Proteomes" id="UP000644507">
    <property type="component" value="Unassembled WGS sequence"/>
</dbReference>
<organism evidence="3 4">
    <name type="scientific">Roseibacillus persicicus</name>
    <dbReference type="NCBI Taxonomy" id="454148"/>
    <lineage>
        <taxon>Bacteria</taxon>
        <taxon>Pseudomonadati</taxon>
        <taxon>Verrucomicrobiota</taxon>
        <taxon>Verrucomicrobiia</taxon>
        <taxon>Verrucomicrobiales</taxon>
        <taxon>Verrucomicrobiaceae</taxon>
        <taxon>Roseibacillus</taxon>
    </lineage>
</organism>
<evidence type="ECO:0000313" key="4">
    <source>
        <dbReference type="Proteomes" id="UP000644507"/>
    </source>
</evidence>
<reference evidence="3" key="2">
    <citation type="submission" date="2020-09" db="EMBL/GenBank/DDBJ databases">
        <authorList>
            <person name="Sun Q."/>
            <person name="Kim S."/>
        </authorList>
    </citation>
    <scope>NUCLEOTIDE SEQUENCE</scope>
    <source>
        <strain evidence="3">KCTC 12988</strain>
    </source>
</reference>
<evidence type="ECO:0000313" key="3">
    <source>
        <dbReference type="EMBL" id="GHC56568.1"/>
    </source>
</evidence>
<keyword evidence="2" id="KW-0472">Membrane</keyword>
<feature type="compositionally biased region" description="Basic and acidic residues" evidence="1">
    <location>
        <begin position="51"/>
        <end position="82"/>
    </location>
</feature>
<dbReference type="AlphaFoldDB" id="A0A918TPY0"/>
<gene>
    <name evidence="3" type="ORF">GCM10007100_24170</name>
</gene>
<evidence type="ECO:0000256" key="1">
    <source>
        <dbReference type="SAM" id="MobiDB-lite"/>
    </source>
</evidence>
<keyword evidence="2" id="KW-1133">Transmembrane helix</keyword>
<reference evidence="3" key="1">
    <citation type="journal article" date="2014" name="Int. J. Syst. Evol. Microbiol.">
        <title>Complete genome sequence of Corynebacterium casei LMG S-19264T (=DSM 44701T), isolated from a smear-ripened cheese.</title>
        <authorList>
            <consortium name="US DOE Joint Genome Institute (JGI-PGF)"/>
            <person name="Walter F."/>
            <person name="Albersmeier A."/>
            <person name="Kalinowski J."/>
            <person name="Ruckert C."/>
        </authorList>
    </citation>
    <scope>NUCLEOTIDE SEQUENCE</scope>
    <source>
        <strain evidence="3">KCTC 12988</strain>
    </source>
</reference>
<accession>A0A918TPY0</accession>
<feature type="region of interest" description="Disordered" evidence="1">
    <location>
        <begin position="43"/>
        <end position="82"/>
    </location>
</feature>
<dbReference type="EMBL" id="BMXI01000010">
    <property type="protein sequence ID" value="GHC56568.1"/>
    <property type="molecule type" value="Genomic_DNA"/>
</dbReference>
<keyword evidence="2" id="KW-0812">Transmembrane</keyword>
<comment type="caution">
    <text evidence="3">The sequence shown here is derived from an EMBL/GenBank/DDBJ whole genome shotgun (WGS) entry which is preliminary data.</text>
</comment>
<proteinExistence type="predicted"/>
<name>A0A918TPY0_9BACT</name>
<keyword evidence="4" id="KW-1185">Reference proteome</keyword>
<feature type="transmembrane region" description="Helical" evidence="2">
    <location>
        <begin position="12"/>
        <end position="34"/>
    </location>
</feature>
<protein>
    <submittedName>
        <fullName evidence="3">Uncharacterized protein</fullName>
    </submittedName>
</protein>
<dbReference type="RefSeq" id="WP_189570223.1">
    <property type="nucleotide sequence ID" value="NZ_BMXI01000010.1"/>
</dbReference>
<sequence>MTSLIAITPADAHALTMVAILAFALGSLVTMFLIMARNGRRNAEQDLPEFPEEKAPKKPSSARKEKSAKPVAEWERDGDWWK</sequence>
<evidence type="ECO:0000256" key="2">
    <source>
        <dbReference type="SAM" id="Phobius"/>
    </source>
</evidence>